<reference evidence="2 3" key="1">
    <citation type="journal article" date="2022" name="Nat. Plants">
        <title>Genomes of leafy and leafless Platanthera orchids illuminate the evolution of mycoheterotrophy.</title>
        <authorList>
            <person name="Li M.H."/>
            <person name="Liu K.W."/>
            <person name="Li Z."/>
            <person name="Lu H.C."/>
            <person name="Ye Q.L."/>
            <person name="Zhang D."/>
            <person name="Wang J.Y."/>
            <person name="Li Y.F."/>
            <person name="Zhong Z.M."/>
            <person name="Liu X."/>
            <person name="Yu X."/>
            <person name="Liu D.K."/>
            <person name="Tu X.D."/>
            <person name="Liu B."/>
            <person name="Hao Y."/>
            <person name="Liao X.Y."/>
            <person name="Jiang Y.T."/>
            <person name="Sun W.H."/>
            <person name="Chen J."/>
            <person name="Chen Y.Q."/>
            <person name="Ai Y."/>
            <person name="Zhai J.W."/>
            <person name="Wu S.S."/>
            <person name="Zhou Z."/>
            <person name="Hsiao Y.Y."/>
            <person name="Wu W.L."/>
            <person name="Chen Y.Y."/>
            <person name="Lin Y.F."/>
            <person name="Hsu J.L."/>
            <person name="Li C.Y."/>
            <person name="Wang Z.W."/>
            <person name="Zhao X."/>
            <person name="Zhong W.Y."/>
            <person name="Ma X.K."/>
            <person name="Ma L."/>
            <person name="Huang J."/>
            <person name="Chen G.Z."/>
            <person name="Huang M.Z."/>
            <person name="Huang L."/>
            <person name="Peng D.H."/>
            <person name="Luo Y.B."/>
            <person name="Zou S.Q."/>
            <person name="Chen S.P."/>
            <person name="Lan S."/>
            <person name="Tsai W.C."/>
            <person name="Van de Peer Y."/>
            <person name="Liu Z.J."/>
        </authorList>
    </citation>
    <scope>NUCLEOTIDE SEQUENCE [LARGE SCALE GENOMIC DNA]</scope>
    <source>
        <strain evidence="2">Lor288</strain>
    </source>
</reference>
<accession>A0ABR2N525</accession>
<proteinExistence type="predicted"/>
<dbReference type="Proteomes" id="UP001412067">
    <property type="component" value="Unassembled WGS sequence"/>
</dbReference>
<organism evidence="2 3">
    <name type="scientific">Platanthera guangdongensis</name>
    <dbReference type="NCBI Taxonomy" id="2320717"/>
    <lineage>
        <taxon>Eukaryota</taxon>
        <taxon>Viridiplantae</taxon>
        <taxon>Streptophyta</taxon>
        <taxon>Embryophyta</taxon>
        <taxon>Tracheophyta</taxon>
        <taxon>Spermatophyta</taxon>
        <taxon>Magnoliopsida</taxon>
        <taxon>Liliopsida</taxon>
        <taxon>Asparagales</taxon>
        <taxon>Orchidaceae</taxon>
        <taxon>Orchidoideae</taxon>
        <taxon>Orchideae</taxon>
        <taxon>Orchidinae</taxon>
        <taxon>Platanthera</taxon>
    </lineage>
</organism>
<feature type="compositionally biased region" description="Acidic residues" evidence="1">
    <location>
        <begin position="84"/>
        <end position="102"/>
    </location>
</feature>
<evidence type="ECO:0000256" key="1">
    <source>
        <dbReference type="SAM" id="MobiDB-lite"/>
    </source>
</evidence>
<feature type="region of interest" description="Disordered" evidence="1">
    <location>
        <begin position="1"/>
        <end position="102"/>
    </location>
</feature>
<keyword evidence="3" id="KW-1185">Reference proteome</keyword>
<dbReference type="EMBL" id="JBBWWR010000001">
    <property type="protein sequence ID" value="KAK8971226.1"/>
    <property type="molecule type" value="Genomic_DNA"/>
</dbReference>
<comment type="caution">
    <text evidence="2">The sequence shown here is derived from an EMBL/GenBank/DDBJ whole genome shotgun (WGS) entry which is preliminary data.</text>
</comment>
<name>A0ABR2N525_9ASPA</name>
<gene>
    <name evidence="2" type="ORF">KSP40_PGU022326</name>
</gene>
<protein>
    <submittedName>
        <fullName evidence="2">Uncharacterized protein</fullName>
    </submittedName>
</protein>
<evidence type="ECO:0000313" key="2">
    <source>
        <dbReference type="EMBL" id="KAK8971226.1"/>
    </source>
</evidence>
<sequence>MAEEIPESTPTFEEGKTHVQGDMDVEDASVDEPISAESTGDHPAGADKPSDNGGVKRGREEEEKDGEYGGAAKKPNIERSVEEERLEELEGEEVCGEDEVEKEVIEDDKVEETEPAAGNVGPKIFSSSVEMFNYFYKLIHDWPTNLDVNKMCSQYFALLCTKYQLLYSGGSILHGLPTFLGSPLIYFSFRWRLGAPICRSADL</sequence>
<evidence type="ECO:0000313" key="3">
    <source>
        <dbReference type="Proteomes" id="UP001412067"/>
    </source>
</evidence>